<accession>A0ABP8KPQ6</accession>
<evidence type="ECO:0000256" key="6">
    <source>
        <dbReference type="ARBA" id="ARBA00022841"/>
    </source>
</evidence>
<dbReference type="InterPro" id="IPR036514">
    <property type="entry name" value="SGNH_hydro_sf"/>
</dbReference>
<dbReference type="SUPFAM" id="SSF52266">
    <property type="entry name" value="SGNH hydrolase"/>
    <property type="match status" value="1"/>
</dbReference>
<comment type="pathway">
    <text evidence="2">Glycan biosynthesis; alginate biosynthesis.</text>
</comment>
<keyword evidence="4" id="KW-0732">Signal</keyword>
<evidence type="ECO:0000313" key="10">
    <source>
        <dbReference type="Proteomes" id="UP001500936"/>
    </source>
</evidence>
<evidence type="ECO:0000256" key="5">
    <source>
        <dbReference type="ARBA" id="ARBA00022764"/>
    </source>
</evidence>
<evidence type="ECO:0000313" key="9">
    <source>
        <dbReference type="EMBL" id="GAA4411500.1"/>
    </source>
</evidence>
<keyword evidence="6" id="KW-0016">Alginate biosynthesis</keyword>
<dbReference type="InterPro" id="IPR031811">
    <property type="entry name" value="ALGX/ALGJ_SGNH-like"/>
</dbReference>
<evidence type="ECO:0000256" key="4">
    <source>
        <dbReference type="ARBA" id="ARBA00022729"/>
    </source>
</evidence>
<evidence type="ECO:0000256" key="2">
    <source>
        <dbReference type="ARBA" id="ARBA00005182"/>
    </source>
</evidence>
<proteinExistence type="predicted"/>
<dbReference type="EMBL" id="BAABHB010000008">
    <property type="protein sequence ID" value="GAA4411500.1"/>
    <property type="molecule type" value="Genomic_DNA"/>
</dbReference>
<name>A0ABP8KPQ6_9BACT</name>
<keyword evidence="7" id="KW-0472">Membrane</keyword>
<keyword evidence="7" id="KW-1133">Transmembrane helix</keyword>
<evidence type="ECO:0000259" key="8">
    <source>
        <dbReference type="Pfam" id="PF16822"/>
    </source>
</evidence>
<dbReference type="Gene3D" id="3.40.50.1110">
    <property type="entry name" value="SGNH hydrolase"/>
    <property type="match status" value="1"/>
</dbReference>
<feature type="transmembrane region" description="Helical" evidence="7">
    <location>
        <begin position="7"/>
        <end position="29"/>
    </location>
</feature>
<comment type="caution">
    <text evidence="9">The sequence shown here is derived from an EMBL/GenBank/DDBJ whole genome shotgun (WGS) entry which is preliminary data.</text>
</comment>
<dbReference type="RefSeq" id="WP_345269444.1">
    <property type="nucleotide sequence ID" value="NZ_BAABHB010000008.1"/>
</dbReference>
<keyword evidence="7" id="KW-0812">Transmembrane</keyword>
<gene>
    <name evidence="9" type="ORF">GCM10023187_37440</name>
</gene>
<protein>
    <recommendedName>
        <fullName evidence="8">AlgX/AlgJ SGNH hydrolase-like domain-containing protein</fullName>
    </recommendedName>
</protein>
<evidence type="ECO:0000256" key="7">
    <source>
        <dbReference type="SAM" id="Phobius"/>
    </source>
</evidence>
<keyword evidence="3" id="KW-0808">Transferase</keyword>
<organism evidence="9 10">
    <name type="scientific">Nibrella viscosa</name>
    <dbReference type="NCBI Taxonomy" id="1084524"/>
    <lineage>
        <taxon>Bacteria</taxon>
        <taxon>Pseudomonadati</taxon>
        <taxon>Bacteroidota</taxon>
        <taxon>Cytophagia</taxon>
        <taxon>Cytophagales</taxon>
        <taxon>Spirosomataceae</taxon>
        <taxon>Nibrella</taxon>
    </lineage>
</organism>
<sequence length="349" mass="40395">MRNILKIAISYGILAIVTVLICEIGLRVYNFFYPSPIFYDTSYNRYRGKPHEMYFRHRLNVHGYNDTEFSVNQDKFRIVGLGDSFAFGVVPYAYNYLTQLEQKLPGVEVYNMGIPSINPENYYSVLTKEGMLLNPNLVLVSFFIGNDFEIPVRRRYTYSYTITLLNYLYSMQGKISSGPGSPDMYCDTCASFKKKDYLEIERNRVDFFSGYVHKNDFSKYAAQSFAALVNIRDWCQENNAKLVVVLLPDEAQVSRGLQEEIRTMYFSDQKELPHDLTFGNRWLHEQLTNAGIAYIDLLEPFRQAALHQTLYKPYDSHWNIAGNTLAAQVLTDSLQKYINAPIPIKPVTY</sequence>
<evidence type="ECO:0000256" key="3">
    <source>
        <dbReference type="ARBA" id="ARBA00022679"/>
    </source>
</evidence>
<feature type="domain" description="AlgX/AlgJ SGNH hydrolase-like" evidence="8">
    <location>
        <begin position="219"/>
        <end position="336"/>
    </location>
</feature>
<evidence type="ECO:0000256" key="1">
    <source>
        <dbReference type="ARBA" id="ARBA00004418"/>
    </source>
</evidence>
<dbReference type="Pfam" id="PF16822">
    <property type="entry name" value="ALGX"/>
    <property type="match status" value="1"/>
</dbReference>
<comment type="subcellular location">
    <subcellularLocation>
        <location evidence="1">Periplasm</location>
    </subcellularLocation>
</comment>
<keyword evidence="10" id="KW-1185">Reference proteome</keyword>
<reference evidence="10" key="1">
    <citation type="journal article" date="2019" name="Int. J. Syst. Evol. Microbiol.">
        <title>The Global Catalogue of Microorganisms (GCM) 10K type strain sequencing project: providing services to taxonomists for standard genome sequencing and annotation.</title>
        <authorList>
            <consortium name="The Broad Institute Genomics Platform"/>
            <consortium name="The Broad Institute Genome Sequencing Center for Infectious Disease"/>
            <person name="Wu L."/>
            <person name="Ma J."/>
        </authorList>
    </citation>
    <scope>NUCLEOTIDE SEQUENCE [LARGE SCALE GENOMIC DNA]</scope>
    <source>
        <strain evidence="10">JCM 17925</strain>
    </source>
</reference>
<keyword evidence="5" id="KW-0574">Periplasm</keyword>
<dbReference type="Proteomes" id="UP001500936">
    <property type="component" value="Unassembled WGS sequence"/>
</dbReference>